<reference evidence="1" key="1">
    <citation type="submission" date="2018-06" db="EMBL/GenBank/DDBJ databases">
        <authorList>
            <person name="Zhirakovskaya E."/>
        </authorList>
    </citation>
    <scope>NUCLEOTIDE SEQUENCE</scope>
</reference>
<dbReference type="EMBL" id="UOFU01000206">
    <property type="protein sequence ID" value="VAX00602.1"/>
    <property type="molecule type" value="Genomic_DNA"/>
</dbReference>
<feature type="non-terminal residue" evidence="1">
    <location>
        <position position="1"/>
    </location>
</feature>
<proteinExistence type="predicted"/>
<sequence>KHHAKVSSYIKDRIGIAYRAFYTVLSKVTRQMWRFLKSCFAKKSSPALYERQFRPLLEKYL</sequence>
<protein>
    <submittedName>
        <fullName evidence="1">Uncharacterized protein</fullName>
    </submittedName>
</protein>
<dbReference type="AlphaFoldDB" id="A0A3B1A9A3"/>
<gene>
    <name evidence="1" type="ORF">MNBD_GAMMA20-318</name>
</gene>
<evidence type="ECO:0000313" key="1">
    <source>
        <dbReference type="EMBL" id="VAX00602.1"/>
    </source>
</evidence>
<accession>A0A3B1A9A3</accession>
<organism evidence="1">
    <name type="scientific">hydrothermal vent metagenome</name>
    <dbReference type="NCBI Taxonomy" id="652676"/>
    <lineage>
        <taxon>unclassified sequences</taxon>
        <taxon>metagenomes</taxon>
        <taxon>ecological metagenomes</taxon>
    </lineage>
</organism>
<name>A0A3B1A9A3_9ZZZZ</name>